<dbReference type="Gene3D" id="2.130.10.10">
    <property type="entry name" value="YVTN repeat-like/Quinoprotein amine dehydrogenase"/>
    <property type="match status" value="1"/>
</dbReference>
<sequence length="495" mass="50969">MTRFDQKVCSACLMFAILFSEAHVRVADVIYTATSGGLSVSADGGDTFTNKTTAHGLGDDCVRGVYAAGSTVYAATNGGLSVSIDGGNTFINKTTAHGLGDDRVRGVYAAGSTVYAATNGGLSVSADGGSSFTNKTTAHGLGHDHMCGVYAVPPAPPSEDIPDIPTGLTGTVISATQVRLTWRDSNDNEDGFRIERTDSMSPWITVTMTGANATALSALRFSAASDNPDLVPAENIRFGGTGETRTVTLTPVKGMSGTANVTVSVSDGSTTAETDFALNVTTGPELSAEARLESDGGDTVAPGGVLRYTAAISNTGDRAAEGVRFALPLPGNTEYSADTAGAVIRSALRTISEKASDPVYDGELNQLEWTGDIAMDESAEISFDLRVRPGTASGEAVSFGGTVAYDTDGDGISDITRNTGGIGDGSADSEVRITVEGCLPGDTDADGIIDMKDAVRVMRTLSGTDIGKICPESDANGDEKTGPEELIYILKKLAK</sequence>
<dbReference type="Gene3D" id="1.10.1330.10">
    <property type="entry name" value="Dockerin domain"/>
    <property type="match status" value="1"/>
</dbReference>
<dbReference type="InterPro" id="IPR003961">
    <property type="entry name" value="FN3_dom"/>
</dbReference>
<dbReference type="Proteomes" id="UP000663722">
    <property type="component" value="Chromosome"/>
</dbReference>
<reference evidence="1" key="1">
    <citation type="journal article" date="2021" name="Microb. Physiol.">
        <title>Proteogenomic Insights into the Physiology of Marine, Sulfate-Reducing, Filamentous Desulfonema limicola and Desulfonema magnum.</title>
        <authorList>
            <person name="Schnaars V."/>
            <person name="Wohlbrand L."/>
            <person name="Scheve S."/>
            <person name="Hinrichs C."/>
            <person name="Reinhardt R."/>
            <person name="Rabus R."/>
        </authorList>
    </citation>
    <scope>NUCLEOTIDE SEQUENCE</scope>
    <source>
        <strain evidence="1">4be13</strain>
    </source>
</reference>
<organism evidence="1 2">
    <name type="scientific">Desulfonema magnum</name>
    <dbReference type="NCBI Taxonomy" id="45655"/>
    <lineage>
        <taxon>Bacteria</taxon>
        <taxon>Pseudomonadati</taxon>
        <taxon>Thermodesulfobacteriota</taxon>
        <taxon>Desulfobacteria</taxon>
        <taxon>Desulfobacterales</taxon>
        <taxon>Desulfococcaceae</taxon>
        <taxon>Desulfonema</taxon>
    </lineage>
</organism>
<dbReference type="InterPro" id="IPR036439">
    <property type="entry name" value="Dockerin_dom_sf"/>
</dbReference>
<evidence type="ECO:0000313" key="2">
    <source>
        <dbReference type="Proteomes" id="UP000663722"/>
    </source>
</evidence>
<dbReference type="CDD" id="cd00063">
    <property type="entry name" value="FN3"/>
    <property type="match status" value="1"/>
</dbReference>
<keyword evidence="2" id="KW-1185">Reference proteome</keyword>
<dbReference type="EMBL" id="CP061800">
    <property type="protein sequence ID" value="QTA92318.1"/>
    <property type="molecule type" value="Genomic_DNA"/>
</dbReference>
<dbReference type="InterPro" id="IPR013783">
    <property type="entry name" value="Ig-like_fold"/>
</dbReference>
<dbReference type="SUPFAM" id="SSF110296">
    <property type="entry name" value="Oligoxyloglucan reducing end-specific cellobiohydrolase"/>
    <property type="match status" value="1"/>
</dbReference>
<dbReference type="KEGG" id="dmm:dnm_083960"/>
<protein>
    <submittedName>
        <fullName evidence="1">DUF11 and dockerin domain-containing protein</fullName>
    </submittedName>
</protein>
<dbReference type="Gene3D" id="2.60.40.10">
    <property type="entry name" value="Immunoglobulins"/>
    <property type="match status" value="1"/>
</dbReference>
<dbReference type="InterPro" id="IPR036116">
    <property type="entry name" value="FN3_sf"/>
</dbReference>
<gene>
    <name evidence="1" type="ORF">dnm_083960</name>
</gene>
<dbReference type="GO" id="GO:0000272">
    <property type="term" value="P:polysaccharide catabolic process"/>
    <property type="evidence" value="ECO:0007669"/>
    <property type="project" value="InterPro"/>
</dbReference>
<proteinExistence type="predicted"/>
<dbReference type="InterPro" id="IPR015943">
    <property type="entry name" value="WD40/YVTN_repeat-like_dom_sf"/>
</dbReference>
<evidence type="ECO:0000313" key="1">
    <source>
        <dbReference type="EMBL" id="QTA92318.1"/>
    </source>
</evidence>
<dbReference type="SUPFAM" id="SSF49265">
    <property type="entry name" value="Fibronectin type III"/>
    <property type="match status" value="1"/>
</dbReference>
<dbReference type="AlphaFoldDB" id="A0A975BVD2"/>
<accession>A0A975BVD2</accession>
<name>A0A975BVD2_9BACT</name>